<comment type="caution">
    <text evidence="2">The sequence shown here is derived from an EMBL/GenBank/DDBJ whole genome shotgun (WGS) entry which is preliminary data.</text>
</comment>
<dbReference type="Proteomes" id="UP001159363">
    <property type="component" value="Chromosome 14"/>
</dbReference>
<evidence type="ECO:0000313" key="3">
    <source>
        <dbReference type="Proteomes" id="UP001159363"/>
    </source>
</evidence>
<sequence length="155" mass="17084">MAEVDQKQSLYVAAGWRTDKWFAHFHRNKLTARLIGAGTGYPRPAPLAAWSRVTTRLIRRLRVLSGKFFSAGCSADTSATQQLTKPPRPFAFPCCSDQVKCLRHSSADAGMKGRGKREIPEKTHLPAASSDRIPTCENPECTGRGFNPVRLGGRD</sequence>
<feature type="region of interest" description="Disordered" evidence="1">
    <location>
        <begin position="110"/>
        <end position="155"/>
    </location>
</feature>
<proteinExistence type="predicted"/>
<dbReference type="EMBL" id="JARBHB010000015">
    <property type="protein sequence ID" value="KAJ8867379.1"/>
    <property type="molecule type" value="Genomic_DNA"/>
</dbReference>
<protein>
    <submittedName>
        <fullName evidence="2">Uncharacterized protein</fullName>
    </submittedName>
</protein>
<name>A0ABQ9G4J2_9NEOP</name>
<organism evidence="2 3">
    <name type="scientific">Dryococelus australis</name>
    <dbReference type="NCBI Taxonomy" id="614101"/>
    <lineage>
        <taxon>Eukaryota</taxon>
        <taxon>Metazoa</taxon>
        <taxon>Ecdysozoa</taxon>
        <taxon>Arthropoda</taxon>
        <taxon>Hexapoda</taxon>
        <taxon>Insecta</taxon>
        <taxon>Pterygota</taxon>
        <taxon>Neoptera</taxon>
        <taxon>Polyneoptera</taxon>
        <taxon>Phasmatodea</taxon>
        <taxon>Verophasmatodea</taxon>
        <taxon>Anareolatae</taxon>
        <taxon>Phasmatidae</taxon>
        <taxon>Eurycanthinae</taxon>
        <taxon>Dryococelus</taxon>
    </lineage>
</organism>
<evidence type="ECO:0000313" key="2">
    <source>
        <dbReference type="EMBL" id="KAJ8867379.1"/>
    </source>
</evidence>
<keyword evidence="3" id="KW-1185">Reference proteome</keyword>
<evidence type="ECO:0000256" key="1">
    <source>
        <dbReference type="SAM" id="MobiDB-lite"/>
    </source>
</evidence>
<reference evidence="2 3" key="1">
    <citation type="submission" date="2023-02" db="EMBL/GenBank/DDBJ databases">
        <title>LHISI_Scaffold_Assembly.</title>
        <authorList>
            <person name="Stuart O.P."/>
            <person name="Cleave R."/>
            <person name="Magrath M.J.L."/>
            <person name="Mikheyev A.S."/>
        </authorList>
    </citation>
    <scope>NUCLEOTIDE SEQUENCE [LARGE SCALE GENOMIC DNA]</scope>
    <source>
        <strain evidence="2">Daus_M_001</strain>
        <tissue evidence="2">Leg muscle</tissue>
    </source>
</reference>
<accession>A0ABQ9G4J2</accession>
<gene>
    <name evidence="2" type="ORF">PR048_031180</name>
</gene>